<sequence>MQLFPSIHHSLFDCCHLWKLIFLVLRTTRLIQGEMNTSVNISSFSSVNIVPQMRFHPHESLPLTEQIIYDLRNDMRKANEINDFDDEDYSEDEDIAIEEDNLQYIQIASTLKSPTVIITTMTTIVSTPATTTTTTTIPSTTMTTIPTTLITTFFAINSRRIEVAESKSSDNKDTTKSPSSSSRHVPLLLSLLFSLSTLYRCNYVNTFLF</sequence>
<feature type="signal peptide" evidence="1">
    <location>
        <begin position="1"/>
        <end position="33"/>
    </location>
</feature>
<dbReference type="AlphaFoldDB" id="A0A814EXE7"/>
<accession>A0A814EXE7</accession>
<proteinExistence type="predicted"/>
<feature type="chain" id="PRO_5032731010" evidence="1">
    <location>
        <begin position="34"/>
        <end position="209"/>
    </location>
</feature>
<evidence type="ECO:0000313" key="3">
    <source>
        <dbReference type="Proteomes" id="UP000663860"/>
    </source>
</evidence>
<protein>
    <submittedName>
        <fullName evidence="2">Uncharacterized protein</fullName>
    </submittedName>
</protein>
<reference evidence="2" key="1">
    <citation type="submission" date="2021-02" db="EMBL/GenBank/DDBJ databases">
        <authorList>
            <person name="Nowell W R."/>
        </authorList>
    </citation>
    <scope>NUCLEOTIDE SEQUENCE</scope>
</reference>
<evidence type="ECO:0000256" key="1">
    <source>
        <dbReference type="SAM" id="SignalP"/>
    </source>
</evidence>
<gene>
    <name evidence="2" type="ORF">IZO911_LOCUS16420</name>
</gene>
<dbReference type="Proteomes" id="UP000663860">
    <property type="component" value="Unassembled WGS sequence"/>
</dbReference>
<organism evidence="2 3">
    <name type="scientific">Adineta steineri</name>
    <dbReference type="NCBI Taxonomy" id="433720"/>
    <lineage>
        <taxon>Eukaryota</taxon>
        <taxon>Metazoa</taxon>
        <taxon>Spiralia</taxon>
        <taxon>Gnathifera</taxon>
        <taxon>Rotifera</taxon>
        <taxon>Eurotatoria</taxon>
        <taxon>Bdelloidea</taxon>
        <taxon>Adinetida</taxon>
        <taxon>Adinetidae</taxon>
        <taxon>Adineta</taxon>
    </lineage>
</organism>
<evidence type="ECO:0000313" key="2">
    <source>
        <dbReference type="EMBL" id="CAF0978137.1"/>
    </source>
</evidence>
<dbReference type="EMBL" id="CAJNOE010000147">
    <property type="protein sequence ID" value="CAF0978137.1"/>
    <property type="molecule type" value="Genomic_DNA"/>
</dbReference>
<comment type="caution">
    <text evidence="2">The sequence shown here is derived from an EMBL/GenBank/DDBJ whole genome shotgun (WGS) entry which is preliminary data.</text>
</comment>
<keyword evidence="1" id="KW-0732">Signal</keyword>
<name>A0A814EXE7_9BILA</name>